<dbReference type="AlphaFoldDB" id="A0A0C9XFC6"/>
<dbReference type="Proteomes" id="UP000054477">
    <property type="component" value="Unassembled WGS sequence"/>
</dbReference>
<sequence length="96" mass="11089">MFGTCSMHPPSVGPTSAILPSACALPPHRRPPASPRDGLEAFIYCYFRKFNPYPRYHLTHRGYFHTWWSLFCLGHRKLRQQSCSSKYLSFDLPSIV</sequence>
<organism evidence="1 2">
    <name type="scientific">Laccaria amethystina LaAM-08-1</name>
    <dbReference type="NCBI Taxonomy" id="1095629"/>
    <lineage>
        <taxon>Eukaryota</taxon>
        <taxon>Fungi</taxon>
        <taxon>Dikarya</taxon>
        <taxon>Basidiomycota</taxon>
        <taxon>Agaricomycotina</taxon>
        <taxon>Agaricomycetes</taxon>
        <taxon>Agaricomycetidae</taxon>
        <taxon>Agaricales</taxon>
        <taxon>Agaricineae</taxon>
        <taxon>Hydnangiaceae</taxon>
        <taxon>Laccaria</taxon>
    </lineage>
</organism>
<reference evidence="2" key="2">
    <citation type="submission" date="2015-01" db="EMBL/GenBank/DDBJ databases">
        <title>Evolutionary Origins and Diversification of the Mycorrhizal Mutualists.</title>
        <authorList>
            <consortium name="DOE Joint Genome Institute"/>
            <consortium name="Mycorrhizal Genomics Consortium"/>
            <person name="Kohler A."/>
            <person name="Kuo A."/>
            <person name="Nagy L.G."/>
            <person name="Floudas D."/>
            <person name="Copeland A."/>
            <person name="Barry K.W."/>
            <person name="Cichocki N."/>
            <person name="Veneault-Fourrey C."/>
            <person name="LaButti K."/>
            <person name="Lindquist E.A."/>
            <person name="Lipzen A."/>
            <person name="Lundell T."/>
            <person name="Morin E."/>
            <person name="Murat C."/>
            <person name="Riley R."/>
            <person name="Ohm R."/>
            <person name="Sun H."/>
            <person name="Tunlid A."/>
            <person name="Henrissat B."/>
            <person name="Grigoriev I.V."/>
            <person name="Hibbett D.S."/>
            <person name="Martin F."/>
        </authorList>
    </citation>
    <scope>NUCLEOTIDE SEQUENCE [LARGE SCALE GENOMIC DNA]</scope>
    <source>
        <strain evidence="2">LaAM-08-1</strain>
    </source>
</reference>
<evidence type="ECO:0000313" key="2">
    <source>
        <dbReference type="Proteomes" id="UP000054477"/>
    </source>
</evidence>
<gene>
    <name evidence="1" type="ORF">K443DRAFT_469209</name>
</gene>
<protein>
    <submittedName>
        <fullName evidence="1">Uncharacterized protein</fullName>
    </submittedName>
</protein>
<accession>A0A0C9XFC6</accession>
<dbReference type="HOGENOM" id="CLU_2360062_0_0_1"/>
<reference evidence="1 2" key="1">
    <citation type="submission" date="2014-04" db="EMBL/GenBank/DDBJ databases">
        <authorList>
            <consortium name="DOE Joint Genome Institute"/>
            <person name="Kuo A."/>
            <person name="Kohler A."/>
            <person name="Nagy L.G."/>
            <person name="Floudas D."/>
            <person name="Copeland A."/>
            <person name="Barry K.W."/>
            <person name="Cichocki N."/>
            <person name="Veneault-Fourrey C."/>
            <person name="LaButti K."/>
            <person name="Lindquist E.A."/>
            <person name="Lipzen A."/>
            <person name="Lundell T."/>
            <person name="Morin E."/>
            <person name="Murat C."/>
            <person name="Sun H."/>
            <person name="Tunlid A."/>
            <person name="Henrissat B."/>
            <person name="Grigoriev I.V."/>
            <person name="Hibbett D.S."/>
            <person name="Martin F."/>
            <person name="Nordberg H.P."/>
            <person name="Cantor M.N."/>
            <person name="Hua S.X."/>
        </authorList>
    </citation>
    <scope>NUCLEOTIDE SEQUENCE [LARGE SCALE GENOMIC DNA]</scope>
    <source>
        <strain evidence="1 2">LaAM-08-1</strain>
    </source>
</reference>
<dbReference type="EMBL" id="KN838578">
    <property type="protein sequence ID" value="KIK03596.1"/>
    <property type="molecule type" value="Genomic_DNA"/>
</dbReference>
<name>A0A0C9XFC6_9AGAR</name>
<proteinExistence type="predicted"/>
<evidence type="ECO:0000313" key="1">
    <source>
        <dbReference type="EMBL" id="KIK03596.1"/>
    </source>
</evidence>
<keyword evidence="2" id="KW-1185">Reference proteome</keyword>